<dbReference type="PROSITE" id="PS51257">
    <property type="entry name" value="PROKAR_LIPOPROTEIN"/>
    <property type="match status" value="1"/>
</dbReference>
<evidence type="ECO:0000256" key="1">
    <source>
        <dbReference type="SAM" id="SignalP"/>
    </source>
</evidence>
<comment type="caution">
    <text evidence="3">The sequence shown here is derived from an EMBL/GenBank/DDBJ whole genome shotgun (WGS) entry which is preliminary data.</text>
</comment>
<dbReference type="RefSeq" id="WP_116679852.1">
    <property type="nucleotide sequence ID" value="NZ_JBGXZY010000057.1"/>
</dbReference>
<feature type="domain" description="PEGA" evidence="2">
    <location>
        <begin position="33"/>
        <end position="81"/>
    </location>
</feature>
<name>A0A2U1F766_9PORP</name>
<sequence>MKKALLFLAGAVLCVAAATGCATLFGKQSHQVEMASTPSGAEVFVDGERMGTTPLQLSLKANKSYNVEFRVPGKKPIMRIINNRVAVKWVVLDVLGGVLPVAIDAITGNWYEFDQNKINVEFSMEEPAQ</sequence>
<evidence type="ECO:0000313" key="3">
    <source>
        <dbReference type="EMBL" id="PVZ08023.1"/>
    </source>
</evidence>
<dbReference type="InterPro" id="IPR013229">
    <property type="entry name" value="PEGA"/>
</dbReference>
<proteinExistence type="predicted"/>
<organism evidence="3 4">
    <name type="scientific">Porphyromonas loveana</name>
    <dbReference type="NCBI Taxonomy" id="1884669"/>
    <lineage>
        <taxon>Bacteria</taxon>
        <taxon>Pseudomonadati</taxon>
        <taxon>Bacteroidota</taxon>
        <taxon>Bacteroidia</taxon>
        <taxon>Bacteroidales</taxon>
        <taxon>Porphyromonadaceae</taxon>
        <taxon>Porphyromonas</taxon>
    </lineage>
</organism>
<protein>
    <submittedName>
        <fullName evidence="3">PEGA domain-containing protein</fullName>
    </submittedName>
</protein>
<feature type="signal peptide" evidence="1">
    <location>
        <begin position="1"/>
        <end position="17"/>
    </location>
</feature>
<dbReference type="OrthoDB" id="1524740at2"/>
<keyword evidence="4" id="KW-1185">Reference proteome</keyword>
<evidence type="ECO:0000259" key="2">
    <source>
        <dbReference type="Pfam" id="PF08308"/>
    </source>
</evidence>
<reference evidence="3 4" key="1">
    <citation type="submission" date="2018-04" db="EMBL/GenBank/DDBJ databases">
        <title>Genomic Encyclopedia of Type Strains, Phase IV (KMG-IV): sequencing the most valuable type-strain genomes for metagenomic binning, comparative biology and taxonomic classification.</title>
        <authorList>
            <person name="Goeker M."/>
        </authorList>
    </citation>
    <scope>NUCLEOTIDE SEQUENCE [LARGE SCALE GENOMIC DNA]</scope>
    <source>
        <strain evidence="3 4">DSM 28520</strain>
    </source>
</reference>
<keyword evidence="1" id="KW-0732">Signal</keyword>
<gene>
    <name evidence="3" type="ORF">C7382_1167</name>
</gene>
<dbReference type="EMBL" id="QEKY01000016">
    <property type="protein sequence ID" value="PVZ08023.1"/>
    <property type="molecule type" value="Genomic_DNA"/>
</dbReference>
<feature type="chain" id="PRO_5015470420" evidence="1">
    <location>
        <begin position="18"/>
        <end position="129"/>
    </location>
</feature>
<dbReference type="Pfam" id="PF08308">
    <property type="entry name" value="PEGA"/>
    <property type="match status" value="1"/>
</dbReference>
<accession>A0A2U1F766</accession>
<evidence type="ECO:0000313" key="4">
    <source>
        <dbReference type="Proteomes" id="UP000245462"/>
    </source>
</evidence>
<dbReference type="Proteomes" id="UP000245462">
    <property type="component" value="Unassembled WGS sequence"/>
</dbReference>
<dbReference type="AlphaFoldDB" id="A0A2U1F766"/>
<dbReference type="GeneID" id="94551316"/>